<accession>A0AAV5X0M2</accession>
<comment type="caution">
    <text evidence="1">The sequence shown here is derived from an EMBL/GenBank/DDBJ whole genome shotgun (WGS) entry which is preliminary data.</text>
</comment>
<protein>
    <submittedName>
        <fullName evidence="1">Uncharacterized protein</fullName>
    </submittedName>
</protein>
<gene>
    <name evidence="1" type="ORF">PFISCL1PPCAC_27905</name>
</gene>
<dbReference type="EMBL" id="BTSY01000007">
    <property type="protein sequence ID" value="GMT36608.1"/>
    <property type="molecule type" value="Genomic_DNA"/>
</dbReference>
<reference evidence="1" key="1">
    <citation type="submission" date="2023-10" db="EMBL/GenBank/DDBJ databases">
        <title>Genome assembly of Pristionchus species.</title>
        <authorList>
            <person name="Yoshida K."/>
            <person name="Sommer R.J."/>
        </authorList>
    </citation>
    <scope>NUCLEOTIDE SEQUENCE</scope>
    <source>
        <strain evidence="1">RS5133</strain>
    </source>
</reference>
<evidence type="ECO:0000313" key="1">
    <source>
        <dbReference type="EMBL" id="GMT36608.1"/>
    </source>
</evidence>
<keyword evidence="2" id="KW-1185">Reference proteome</keyword>
<proteinExistence type="predicted"/>
<sequence>KGQDAELVKIVDVKSPLAATHFMVQRTDYDFSHAGNGTVFPIYTSAEVMLGGGYWETRTLFLYALDMINMHRLHSRCSE</sequence>
<feature type="non-terminal residue" evidence="1">
    <location>
        <position position="79"/>
    </location>
</feature>
<dbReference type="Proteomes" id="UP001432322">
    <property type="component" value="Unassembled WGS sequence"/>
</dbReference>
<name>A0AAV5X0M2_9BILA</name>
<organism evidence="1 2">
    <name type="scientific">Pristionchus fissidentatus</name>
    <dbReference type="NCBI Taxonomy" id="1538716"/>
    <lineage>
        <taxon>Eukaryota</taxon>
        <taxon>Metazoa</taxon>
        <taxon>Ecdysozoa</taxon>
        <taxon>Nematoda</taxon>
        <taxon>Chromadorea</taxon>
        <taxon>Rhabditida</taxon>
        <taxon>Rhabditina</taxon>
        <taxon>Diplogasteromorpha</taxon>
        <taxon>Diplogasteroidea</taxon>
        <taxon>Neodiplogasteridae</taxon>
        <taxon>Pristionchus</taxon>
    </lineage>
</organism>
<evidence type="ECO:0000313" key="2">
    <source>
        <dbReference type="Proteomes" id="UP001432322"/>
    </source>
</evidence>
<dbReference type="AlphaFoldDB" id="A0AAV5X0M2"/>
<feature type="non-terminal residue" evidence="1">
    <location>
        <position position="1"/>
    </location>
</feature>